<dbReference type="EMBL" id="DS268113">
    <property type="protein sequence ID" value="KMM71236.1"/>
    <property type="molecule type" value="Genomic_DNA"/>
</dbReference>
<protein>
    <submittedName>
        <fullName evidence="1">Uncharacterized protein</fullName>
    </submittedName>
</protein>
<proteinExistence type="predicted"/>
<reference evidence="1 2" key="1">
    <citation type="submission" date="2007-06" db="EMBL/GenBank/DDBJ databases">
        <title>The Genome Sequence of Coccidioides posadasii RMSCC_3488.</title>
        <authorList>
            <consortium name="Coccidioides Genome Resources Consortium"/>
            <consortium name="The Broad Institute Genome Sequencing Platform"/>
            <person name="Henn M.R."/>
            <person name="Sykes S."/>
            <person name="Young S."/>
            <person name="Jaffe D."/>
            <person name="Berlin A."/>
            <person name="Alvarez P."/>
            <person name="Butler J."/>
            <person name="Gnerre S."/>
            <person name="Grabherr M."/>
            <person name="Mauceli E."/>
            <person name="Brockman W."/>
            <person name="Kodira C."/>
            <person name="Alvarado L."/>
            <person name="Zeng Q."/>
            <person name="Crawford M."/>
            <person name="Antoine C."/>
            <person name="Devon K."/>
            <person name="Galgiani J."/>
            <person name="Orsborn K."/>
            <person name="Lewis M.L."/>
            <person name="Nusbaum C."/>
            <person name="Galagan J."/>
            <person name="Birren B."/>
        </authorList>
    </citation>
    <scope>NUCLEOTIDE SEQUENCE [LARGE SCALE GENOMIC DNA]</scope>
    <source>
        <strain evidence="1 2">RMSCC 3488</strain>
    </source>
</reference>
<name>A0A0J6FDR0_COCPO</name>
<dbReference type="VEuPathDB" id="FungiDB:CPAG_07543"/>
<dbReference type="Proteomes" id="UP000054567">
    <property type="component" value="Unassembled WGS sequence"/>
</dbReference>
<gene>
    <name evidence="1" type="ORF">CPAG_07543</name>
</gene>
<reference evidence="2" key="3">
    <citation type="journal article" date="2010" name="Genome Res.">
        <title>Population genomic sequencing of Coccidioides fungi reveals recent hybridization and transposon control.</title>
        <authorList>
            <person name="Neafsey D.E."/>
            <person name="Barker B.M."/>
            <person name="Sharpton T.J."/>
            <person name="Stajich J.E."/>
            <person name="Park D.J."/>
            <person name="Whiston E."/>
            <person name="Hung C.-Y."/>
            <person name="McMahan C."/>
            <person name="White J."/>
            <person name="Sykes S."/>
            <person name="Heiman D."/>
            <person name="Young S."/>
            <person name="Zeng Q."/>
            <person name="Abouelleil A."/>
            <person name="Aftuck L."/>
            <person name="Bessette D."/>
            <person name="Brown A."/>
            <person name="FitzGerald M."/>
            <person name="Lui A."/>
            <person name="Macdonald J.P."/>
            <person name="Priest M."/>
            <person name="Orbach M.J."/>
            <person name="Galgiani J.N."/>
            <person name="Kirkland T.N."/>
            <person name="Cole G.T."/>
            <person name="Birren B.W."/>
            <person name="Henn M.R."/>
            <person name="Taylor J.W."/>
            <person name="Rounsley S.D."/>
        </authorList>
    </citation>
    <scope>NUCLEOTIDE SEQUENCE [LARGE SCALE GENOMIC DNA]</scope>
    <source>
        <strain evidence="2">RMSCC 3488</strain>
    </source>
</reference>
<dbReference type="AlphaFoldDB" id="A0A0J6FDR0"/>
<accession>A0A0J6FDR0</accession>
<sequence length="104" mass="11557">MDEQRRCFKGFVTSSRKKGRSATREATMEDRNPTLLTSKCFNMTGLLPLEGLGAAHLGFGRGYEVANTQLAIRCRGPRLRHVGERFLTENVHCGPAPFCNLSSQ</sequence>
<evidence type="ECO:0000313" key="2">
    <source>
        <dbReference type="Proteomes" id="UP000054567"/>
    </source>
</evidence>
<reference evidence="2" key="2">
    <citation type="journal article" date="2009" name="Genome Res.">
        <title>Comparative genomic analyses of the human fungal pathogens Coccidioides and their relatives.</title>
        <authorList>
            <person name="Sharpton T.J."/>
            <person name="Stajich J.E."/>
            <person name="Rounsley S.D."/>
            <person name="Gardner M.J."/>
            <person name="Wortman J.R."/>
            <person name="Jordar V.S."/>
            <person name="Maiti R."/>
            <person name="Kodira C.D."/>
            <person name="Neafsey D.E."/>
            <person name="Zeng Q."/>
            <person name="Hung C.-Y."/>
            <person name="McMahan C."/>
            <person name="Muszewska A."/>
            <person name="Grynberg M."/>
            <person name="Mandel M.A."/>
            <person name="Kellner E.M."/>
            <person name="Barker B.M."/>
            <person name="Galgiani J.N."/>
            <person name="Orbach M.J."/>
            <person name="Kirkland T.N."/>
            <person name="Cole G.T."/>
            <person name="Henn M.R."/>
            <person name="Birren B.W."/>
            <person name="Taylor J.W."/>
        </authorList>
    </citation>
    <scope>NUCLEOTIDE SEQUENCE [LARGE SCALE GENOMIC DNA]</scope>
    <source>
        <strain evidence="2">RMSCC 3488</strain>
    </source>
</reference>
<evidence type="ECO:0000313" key="1">
    <source>
        <dbReference type="EMBL" id="KMM71236.1"/>
    </source>
</evidence>
<organism evidence="1 2">
    <name type="scientific">Coccidioides posadasii RMSCC 3488</name>
    <dbReference type="NCBI Taxonomy" id="454284"/>
    <lineage>
        <taxon>Eukaryota</taxon>
        <taxon>Fungi</taxon>
        <taxon>Dikarya</taxon>
        <taxon>Ascomycota</taxon>
        <taxon>Pezizomycotina</taxon>
        <taxon>Eurotiomycetes</taxon>
        <taxon>Eurotiomycetidae</taxon>
        <taxon>Onygenales</taxon>
        <taxon>Onygenaceae</taxon>
        <taxon>Coccidioides</taxon>
    </lineage>
</organism>